<evidence type="ECO:0000313" key="3">
    <source>
        <dbReference type="EMBL" id="KCW45932.1"/>
    </source>
</evidence>
<sequence length="119" mass="13105">MHGLHFHLVLKHHHHKPYVFSLISSVIHRCFHCFILYTVQVCAIIAVCAMVAPASLGDALLAHVRSGSILASGKAQCEGARGPCALPLSPSRCTPHRDRTGGSSSCRRMCPRRPHMHYM</sequence>
<reference evidence="2" key="4">
    <citation type="submission" date="2023-07" db="EMBL/GenBank/DDBJ databases">
        <authorList>
            <person name="Myburg A.A."/>
            <person name="Grattapaglia D."/>
            <person name="Tuskan G.A."/>
            <person name="Hellsten U."/>
            <person name="Hayes R.D."/>
            <person name="Grimwood J."/>
            <person name="Jenkins J."/>
            <person name="Lindquist E."/>
            <person name="Tice H."/>
            <person name="Bauer D."/>
            <person name="Goodstein D.M."/>
            <person name="Dubchak I."/>
            <person name="Poliakov A."/>
            <person name="Mizrachi E."/>
            <person name="Kullan A.R."/>
            <person name="Hussey S.G."/>
            <person name="Pinard D."/>
            <person name="Van D.M."/>
            <person name="Singh P."/>
            <person name="Van J.I."/>
            <person name="Silva-Junior O.B."/>
            <person name="Togawa R.C."/>
            <person name="Pappas M.R."/>
            <person name="Faria D.A."/>
            <person name="Sansaloni C.P."/>
            <person name="Petroli C.D."/>
            <person name="Yang X."/>
            <person name="Ranjan P."/>
            <person name="Tschaplinski T.J."/>
            <person name="Ye C.Y."/>
            <person name="Li T."/>
            <person name="Sterck L."/>
            <person name="Vanneste K."/>
            <person name="Murat F."/>
            <person name="Soler M."/>
            <person name="Clemente H.S."/>
            <person name="Saidi N."/>
            <person name="Cassan-Wang H."/>
            <person name="Dunand C."/>
            <person name="Hefer C.A."/>
            <person name="Bornberg-Bauer E."/>
            <person name="Kersting A.R."/>
            <person name="Vining K."/>
            <person name="Amarasinghe V."/>
            <person name="Ranik M."/>
            <person name="Naithani S."/>
            <person name="Elser J."/>
            <person name="Boyd A.E."/>
            <person name="Liston A."/>
            <person name="Spatafora J.W."/>
            <person name="Dharmwardhana P."/>
            <person name="Raja R."/>
            <person name="Sullivan C."/>
            <person name="Romanel E."/>
            <person name="Alves-Ferreira M."/>
            <person name="Kulheim C."/>
            <person name="Foley W."/>
            <person name="Carocha V."/>
            <person name="Paiva J."/>
            <person name="Kudrna D."/>
            <person name="Brommonschenkel S.H."/>
            <person name="Pasquali G."/>
            <person name="Byrne M."/>
            <person name="Rigault P."/>
            <person name="Tibbits J."/>
            <person name="Spokevicius A."/>
            <person name="Jones R.C."/>
            <person name="Steane D.A."/>
            <person name="Vaillancourt R.E."/>
            <person name="Potts B.M."/>
            <person name="Joubert F."/>
            <person name="Barry K."/>
            <person name="Pappas G.J."/>
            <person name="Strauss S.H."/>
            <person name="Jaiswal P."/>
            <person name="Grima-Pettenati J."/>
            <person name="Salse J."/>
            <person name="Van D.P."/>
            <person name="Rokhsar D.S."/>
            <person name="Schmutz J."/>
        </authorList>
    </citation>
    <scope>NUCLEOTIDE SEQUENCE</scope>
    <source>
        <tissue evidence="2">Leaf extractions</tissue>
    </source>
</reference>
<reference evidence="2" key="2">
    <citation type="journal article" date="2014" name="Nature">
        <title>The genome of Eucalyptus grandis.</title>
        <authorList>
            <person name="Myburg A.A."/>
            <person name="Grattapaglia D."/>
            <person name="Tuskan G.A."/>
            <person name="Hellsten U."/>
            <person name="Hayes R.D."/>
            <person name="Grimwood J."/>
            <person name="Jenkins J."/>
            <person name="Lindquist E."/>
            <person name="Tice H."/>
            <person name="Bauer D."/>
            <person name="Goodstein D.M."/>
            <person name="Dubchak I."/>
            <person name="Poliakov A."/>
            <person name="Mizrachi E."/>
            <person name="Kullan A.R."/>
            <person name="Hussey S.G."/>
            <person name="Pinard D."/>
            <person name="van der Merwe K."/>
            <person name="Singh P."/>
            <person name="van Jaarsveld I."/>
            <person name="Silva-Junior O.B."/>
            <person name="Togawa R.C."/>
            <person name="Pappas M.R."/>
            <person name="Faria D.A."/>
            <person name="Sansaloni C.P."/>
            <person name="Petroli C.D."/>
            <person name="Yang X."/>
            <person name="Ranjan P."/>
            <person name="Tschaplinski T.J."/>
            <person name="Ye C.Y."/>
            <person name="Li T."/>
            <person name="Sterck L."/>
            <person name="Vanneste K."/>
            <person name="Murat F."/>
            <person name="Soler M."/>
            <person name="Clemente H.S."/>
            <person name="Saidi N."/>
            <person name="Cassan-Wang H."/>
            <person name="Dunand C."/>
            <person name="Hefer C.A."/>
            <person name="Bornberg-Bauer E."/>
            <person name="Kersting A.R."/>
            <person name="Vining K."/>
            <person name="Amarasinghe V."/>
            <person name="Ranik M."/>
            <person name="Naithani S."/>
            <person name="Elser J."/>
            <person name="Boyd A.E."/>
            <person name="Liston A."/>
            <person name="Spatafora J.W."/>
            <person name="Dharmwardhana P."/>
            <person name="Raja R."/>
            <person name="Sullivan C."/>
            <person name="Romanel E."/>
            <person name="Alves-Ferreira M."/>
            <person name="Kulheim C."/>
            <person name="Foley W."/>
            <person name="Carocha V."/>
            <person name="Paiva J."/>
            <person name="Kudrna D."/>
            <person name="Brommonschenkel S.H."/>
            <person name="Pasquali G."/>
            <person name="Byrne M."/>
            <person name="Rigault P."/>
            <person name="Tibbits J."/>
            <person name="Spokevicius A."/>
            <person name="Jones R.C."/>
            <person name="Steane D.A."/>
            <person name="Vaillancourt R.E."/>
            <person name="Potts B.M."/>
            <person name="Joubert F."/>
            <person name="Barry K."/>
            <person name="Pappas G.J."/>
            <person name="Strauss S.H."/>
            <person name="Jaiswal P."/>
            <person name="Grima-Pettenati J."/>
            <person name="Salse J."/>
            <person name="Van de Peer Y."/>
            <person name="Rokhsar D.S."/>
            <person name="Schmutz J."/>
        </authorList>
    </citation>
    <scope>NUCLEOTIDE SEQUENCE</scope>
    <source>
        <tissue evidence="2">Leaf extractions</tissue>
    </source>
</reference>
<evidence type="ECO:0000313" key="4">
    <source>
        <dbReference type="Proteomes" id="UP000030711"/>
    </source>
</evidence>
<protein>
    <submittedName>
        <fullName evidence="3">Uncharacterized protein</fullName>
    </submittedName>
</protein>
<organism evidence="3">
    <name type="scientific">Eucalyptus grandis</name>
    <name type="common">Flooded gum</name>
    <dbReference type="NCBI Taxonomy" id="71139"/>
    <lineage>
        <taxon>Eukaryota</taxon>
        <taxon>Viridiplantae</taxon>
        <taxon>Streptophyta</taxon>
        <taxon>Embryophyta</taxon>
        <taxon>Tracheophyta</taxon>
        <taxon>Spermatophyta</taxon>
        <taxon>Magnoliopsida</taxon>
        <taxon>eudicotyledons</taxon>
        <taxon>Gunneridae</taxon>
        <taxon>Pentapetalae</taxon>
        <taxon>rosids</taxon>
        <taxon>malvids</taxon>
        <taxon>Myrtales</taxon>
        <taxon>Myrtaceae</taxon>
        <taxon>Myrtoideae</taxon>
        <taxon>Eucalypteae</taxon>
        <taxon>Eucalyptus</taxon>
    </lineage>
</organism>
<proteinExistence type="predicted"/>
<evidence type="ECO:0000256" key="1">
    <source>
        <dbReference type="SAM" id="Phobius"/>
    </source>
</evidence>
<keyword evidence="1" id="KW-1133">Transmembrane helix</keyword>
<name>A0A058ZW04_EUCGR</name>
<reference evidence="2" key="3">
    <citation type="submission" date="2023-04" db="EMBL/GenBank/DDBJ databases">
        <title>WGS assembly of Eucalyptus grandis.</title>
        <authorList>
            <person name="Myburg A."/>
            <person name="Grattapaglia D."/>
            <person name="Tuskan G."/>
            <person name="Hellsten U."/>
            <person name="Hayes R."/>
            <person name="Grimwood J."/>
            <person name="Jenkins J."/>
            <person name="Lindquist E."/>
            <person name="Tice H."/>
            <person name="Bauer D."/>
            <person name="Goodstein D."/>
            <person name="Dubchak I."/>
            <person name="Poliakov A."/>
            <person name="Mizrachi E."/>
            <person name="Kullan A."/>
            <person name="Hussey S."/>
            <person name="Pinard D."/>
            <person name="Van D."/>
            <person name="Singh P."/>
            <person name="Van J."/>
            <person name="Silva-Junior O."/>
            <person name="Togawa R."/>
            <person name="Pappas M."/>
            <person name="Faria D."/>
            <person name="Sansaloni C."/>
            <person name="Petroli C."/>
            <person name="Yang X."/>
            <person name="Ranjan P."/>
            <person name="Tschaplinski T."/>
            <person name="Ye C."/>
            <person name="Li T."/>
            <person name="Sterck L."/>
            <person name="Vanneste K."/>
            <person name="Murat F."/>
            <person name="Soler M."/>
            <person name="Clemente H."/>
            <person name="Saidi N."/>
            <person name="Cassan-Wang H."/>
            <person name="Dunand C."/>
            <person name="Hefer C."/>
            <person name="Bornberg-Bauer E."/>
            <person name="Kersting A."/>
            <person name="Vining K."/>
            <person name="Amarasinghe V."/>
            <person name="Ranik M."/>
            <person name="Naithani S."/>
            <person name="Elser J."/>
            <person name="Boyd A."/>
            <person name="Liston A."/>
            <person name="Spatafora J."/>
            <person name="Dharmwardhana P."/>
            <person name="Raja R."/>
            <person name="Sullivan C."/>
            <person name="Romanel E."/>
            <person name="Alves-Ferreira M."/>
            <person name="Kulheim C."/>
            <person name="Foley W."/>
            <person name="Carocha V."/>
            <person name="Paiva J."/>
            <person name="Kudrna D."/>
            <person name="Brommonschenkel S."/>
            <person name="Pasquali G."/>
            <person name="Byrne M."/>
            <person name="Rigault P."/>
            <person name="Tibbits J."/>
            <person name="Spokevicius A."/>
            <person name="Jones R."/>
            <person name="Steane D."/>
            <person name="Vaillancourt R."/>
            <person name="Potts B."/>
            <person name="Joubert F."/>
            <person name="Barry K."/>
            <person name="Pappas G."/>
            <person name="Strauss S."/>
            <person name="Jaiswal P."/>
            <person name="Grima-Pettenati J."/>
            <person name="Salse J."/>
            <person name="Van D."/>
            <person name="Rokhsar D."/>
            <person name="Schmutz J."/>
        </authorList>
    </citation>
    <scope>NUCLEOTIDE SEQUENCE</scope>
    <source>
        <tissue evidence="2">Leaf extractions</tissue>
    </source>
</reference>
<feature type="transmembrane region" description="Helical" evidence="1">
    <location>
        <begin position="34"/>
        <end position="56"/>
    </location>
</feature>
<dbReference type="Proteomes" id="UP000030711">
    <property type="component" value="Unassembled WGS sequence"/>
</dbReference>
<accession>A0A058ZW04</accession>
<keyword evidence="1" id="KW-0472">Membrane</keyword>
<keyword evidence="1" id="KW-0812">Transmembrane</keyword>
<evidence type="ECO:0000313" key="2">
    <source>
        <dbReference type="EMBL" id="KAK2633244.1"/>
    </source>
</evidence>
<dbReference type="EMBL" id="MU848261">
    <property type="protein sequence ID" value="KAK2633244.1"/>
    <property type="molecule type" value="Genomic_DNA"/>
</dbReference>
<gene>
    <name evidence="3" type="ORF">EUGRSUZ_L00200</name>
</gene>
<dbReference type="InParanoid" id="A0A058ZW04"/>
<reference evidence="3" key="1">
    <citation type="submission" date="2013-07" db="EMBL/GenBank/DDBJ databases">
        <title>The genome of Eucalyptus grandis.</title>
        <authorList>
            <person name="Schmutz J."/>
            <person name="Hayes R."/>
            <person name="Myburg A."/>
            <person name="Tuskan G."/>
            <person name="Grattapaglia D."/>
            <person name="Rokhsar D.S."/>
        </authorList>
    </citation>
    <scope>NUCLEOTIDE SEQUENCE</scope>
    <source>
        <tissue evidence="3">Leaf extractions</tissue>
    </source>
</reference>
<dbReference type="Gramene" id="KCW45932">
    <property type="protein sequence ID" value="KCW45932"/>
    <property type="gene ID" value="EUGRSUZ_L00200"/>
</dbReference>
<keyword evidence="4" id="KW-1185">Reference proteome</keyword>
<dbReference type="EMBL" id="KK198767">
    <property type="protein sequence ID" value="KCW45932.1"/>
    <property type="molecule type" value="Genomic_DNA"/>
</dbReference>
<dbReference type="AlphaFoldDB" id="A0A058ZW04"/>